<proteinExistence type="predicted"/>
<dbReference type="PANTHER" id="PTHR13134:SF3">
    <property type="entry name" value="TRAFFICKING PROTEIN PARTICLE COMPLEX SUBUNIT 13"/>
    <property type="match status" value="1"/>
</dbReference>
<evidence type="ECO:0000313" key="5">
    <source>
        <dbReference type="Proteomes" id="UP001194468"/>
    </source>
</evidence>
<evidence type="ECO:0000256" key="1">
    <source>
        <dbReference type="SAM" id="MobiDB-lite"/>
    </source>
</evidence>
<feature type="region of interest" description="Disordered" evidence="1">
    <location>
        <begin position="329"/>
        <end position="354"/>
    </location>
</feature>
<name>A0AAD4BJF2_BOLED</name>
<dbReference type="InterPro" id="IPR055427">
    <property type="entry name" value="TRAPPC13_N"/>
</dbReference>
<feature type="domain" description="Trafficking protein particle complex subunit 13 N-terminal" evidence="2">
    <location>
        <begin position="9"/>
        <end position="188"/>
    </location>
</feature>
<evidence type="ECO:0000259" key="2">
    <source>
        <dbReference type="Pfam" id="PF06159"/>
    </source>
</evidence>
<comment type="caution">
    <text evidence="4">The sequence shown here is derived from an EMBL/GenBank/DDBJ whole genome shotgun (WGS) entry which is preliminary data.</text>
</comment>
<dbReference type="EMBL" id="WHUW01000046">
    <property type="protein sequence ID" value="KAF8431787.1"/>
    <property type="molecule type" value="Genomic_DNA"/>
</dbReference>
<dbReference type="Pfam" id="PF06159">
    <property type="entry name" value="TRAPPC13_N"/>
    <property type="match status" value="1"/>
</dbReference>
<organism evidence="4 5">
    <name type="scientific">Boletus edulis BED1</name>
    <dbReference type="NCBI Taxonomy" id="1328754"/>
    <lineage>
        <taxon>Eukaryota</taxon>
        <taxon>Fungi</taxon>
        <taxon>Dikarya</taxon>
        <taxon>Basidiomycota</taxon>
        <taxon>Agaricomycotina</taxon>
        <taxon>Agaricomycetes</taxon>
        <taxon>Agaricomycetidae</taxon>
        <taxon>Boletales</taxon>
        <taxon>Boletineae</taxon>
        <taxon>Boletaceae</taxon>
        <taxon>Boletoideae</taxon>
        <taxon>Boletus</taxon>
    </lineage>
</organism>
<dbReference type="InterPro" id="IPR010378">
    <property type="entry name" value="TRAPPC13"/>
</dbReference>
<evidence type="ECO:0000259" key="3">
    <source>
        <dbReference type="Pfam" id="PF23647"/>
    </source>
</evidence>
<evidence type="ECO:0000313" key="4">
    <source>
        <dbReference type="EMBL" id="KAF8431787.1"/>
    </source>
</evidence>
<feature type="domain" description="Trafficking protein particle complex subunit 13 middle" evidence="3">
    <location>
        <begin position="192"/>
        <end position="328"/>
    </location>
</feature>
<dbReference type="PANTHER" id="PTHR13134">
    <property type="entry name" value="TRAFFICKING PROTEIN PARTICLE COMPLEX SUBUNIT 13"/>
    <property type="match status" value="1"/>
</dbReference>
<accession>A0AAD4BJF2</accession>
<sequence length="628" mass="67782">MASVDGQGHLLSLKVMRVSRPGLAAAWEPFYSSSTSFSAHSTASILSLQGTTPLPGHPKTLRDLTHVSEFLTLPAAFGAIQLGETFSCCFSVNNETHAAVDGINVCLEMQTTTSKSLLCELGDARCTLAAGDGLEDVVHHEVKELGQHVLVCTVTYRLPPGYPYAPGPVEGSDDPSLQSFRKFYKFSVTNPLSVKTKVHAPKSPSALLHPFEREKVFLEVHIQNMTQEVMWFDRMEFECAEGWQASDANRLLGTDPSSDGVQTLQSLFSGSMALMQPQAIRQYIYILSPTHVQTFPVTHPLGSVIPLGRLDISWRSKFGEPGRLLTSNSWPTTATIPAPKRDPALPPTRTAGSSLQPIQTTFSPAPSIPTQLAAARHAQIQLSLPPPLPTRNTAFGTAPSPPSDLDVDLVVARRAGDSVRVGKPFTLGLRLSVAATIPRGRRRRVRFVVQHLVPRRVSAHAQNVSETPVTSTPSRLPLELPTSGAPTHAPINILGEPGLASSPQKLVAAGGDPLLSLPQPYFETLDETRNATLRGCSFLGPSAIPLDPIDLIQQDVLASEPPRVEASQTFELTFLPLRTGFVCAGGLRLILIGDHPSDADVEPGTHVSAKEPRTLKELDIIAEVWIQP</sequence>
<reference evidence="4" key="1">
    <citation type="submission" date="2019-10" db="EMBL/GenBank/DDBJ databases">
        <authorList>
            <consortium name="DOE Joint Genome Institute"/>
            <person name="Kuo A."/>
            <person name="Miyauchi S."/>
            <person name="Kiss E."/>
            <person name="Drula E."/>
            <person name="Kohler A."/>
            <person name="Sanchez-Garcia M."/>
            <person name="Andreopoulos B."/>
            <person name="Barry K.W."/>
            <person name="Bonito G."/>
            <person name="Buee M."/>
            <person name="Carver A."/>
            <person name="Chen C."/>
            <person name="Cichocki N."/>
            <person name="Clum A."/>
            <person name="Culley D."/>
            <person name="Crous P.W."/>
            <person name="Fauchery L."/>
            <person name="Girlanda M."/>
            <person name="Hayes R."/>
            <person name="Keri Z."/>
            <person name="LaButti K."/>
            <person name="Lipzen A."/>
            <person name="Lombard V."/>
            <person name="Magnuson J."/>
            <person name="Maillard F."/>
            <person name="Morin E."/>
            <person name="Murat C."/>
            <person name="Nolan M."/>
            <person name="Ohm R."/>
            <person name="Pangilinan J."/>
            <person name="Pereira M."/>
            <person name="Perotto S."/>
            <person name="Peter M."/>
            <person name="Riley R."/>
            <person name="Sitrit Y."/>
            <person name="Stielow B."/>
            <person name="Szollosi G."/>
            <person name="Zifcakova L."/>
            <person name="Stursova M."/>
            <person name="Spatafora J.W."/>
            <person name="Tedersoo L."/>
            <person name="Vaario L.-M."/>
            <person name="Yamada A."/>
            <person name="Yan M."/>
            <person name="Wang P."/>
            <person name="Xu J."/>
            <person name="Bruns T."/>
            <person name="Baldrian P."/>
            <person name="Vilgalys R."/>
            <person name="Henrissat B."/>
            <person name="Grigoriev I.V."/>
            <person name="Hibbett D."/>
            <person name="Nagy L.G."/>
            <person name="Martin F.M."/>
        </authorList>
    </citation>
    <scope>NUCLEOTIDE SEQUENCE</scope>
    <source>
        <strain evidence="4">BED1</strain>
    </source>
</reference>
<gene>
    <name evidence="4" type="ORF">L210DRAFT_3614427</name>
</gene>
<keyword evidence="5" id="KW-1185">Reference proteome</keyword>
<reference evidence="4" key="2">
    <citation type="journal article" date="2020" name="Nat. Commun.">
        <title>Large-scale genome sequencing of mycorrhizal fungi provides insights into the early evolution of symbiotic traits.</title>
        <authorList>
            <person name="Miyauchi S."/>
            <person name="Kiss E."/>
            <person name="Kuo A."/>
            <person name="Drula E."/>
            <person name="Kohler A."/>
            <person name="Sanchez-Garcia M."/>
            <person name="Morin E."/>
            <person name="Andreopoulos B."/>
            <person name="Barry K.W."/>
            <person name="Bonito G."/>
            <person name="Buee M."/>
            <person name="Carver A."/>
            <person name="Chen C."/>
            <person name="Cichocki N."/>
            <person name="Clum A."/>
            <person name="Culley D."/>
            <person name="Crous P.W."/>
            <person name="Fauchery L."/>
            <person name="Girlanda M."/>
            <person name="Hayes R.D."/>
            <person name="Keri Z."/>
            <person name="LaButti K."/>
            <person name="Lipzen A."/>
            <person name="Lombard V."/>
            <person name="Magnuson J."/>
            <person name="Maillard F."/>
            <person name="Murat C."/>
            <person name="Nolan M."/>
            <person name="Ohm R.A."/>
            <person name="Pangilinan J."/>
            <person name="Pereira M.F."/>
            <person name="Perotto S."/>
            <person name="Peter M."/>
            <person name="Pfister S."/>
            <person name="Riley R."/>
            <person name="Sitrit Y."/>
            <person name="Stielow J.B."/>
            <person name="Szollosi G."/>
            <person name="Zifcakova L."/>
            <person name="Stursova M."/>
            <person name="Spatafora J.W."/>
            <person name="Tedersoo L."/>
            <person name="Vaario L.M."/>
            <person name="Yamada A."/>
            <person name="Yan M."/>
            <person name="Wang P."/>
            <person name="Xu J."/>
            <person name="Bruns T."/>
            <person name="Baldrian P."/>
            <person name="Vilgalys R."/>
            <person name="Dunand C."/>
            <person name="Henrissat B."/>
            <person name="Grigoriev I.V."/>
            <person name="Hibbett D."/>
            <person name="Nagy L.G."/>
            <person name="Martin F.M."/>
        </authorList>
    </citation>
    <scope>NUCLEOTIDE SEQUENCE</scope>
    <source>
        <strain evidence="4">BED1</strain>
    </source>
</reference>
<dbReference type="InterPro" id="IPR055429">
    <property type="entry name" value="TRAPPC13_M"/>
</dbReference>
<evidence type="ECO:0008006" key="6">
    <source>
        <dbReference type="Google" id="ProtNLM"/>
    </source>
</evidence>
<dbReference type="GO" id="GO:1990072">
    <property type="term" value="C:TRAPPIII protein complex"/>
    <property type="evidence" value="ECO:0007669"/>
    <property type="project" value="TreeGrafter"/>
</dbReference>
<dbReference type="AlphaFoldDB" id="A0AAD4BJF2"/>
<protein>
    <recommendedName>
        <fullName evidence="6">DUF974-domain-containing protein</fullName>
    </recommendedName>
</protein>
<dbReference type="Proteomes" id="UP001194468">
    <property type="component" value="Unassembled WGS sequence"/>
</dbReference>
<dbReference type="Pfam" id="PF23647">
    <property type="entry name" value="TRAPPC13_M"/>
    <property type="match status" value="1"/>
</dbReference>